<dbReference type="Gene3D" id="3.20.20.80">
    <property type="entry name" value="Glycosidases"/>
    <property type="match status" value="1"/>
</dbReference>
<reference evidence="1 2" key="1">
    <citation type="submission" date="2020-08" db="EMBL/GenBank/DDBJ databases">
        <title>Genomic Encyclopedia of Type Strains, Phase IV (KMG-IV): sequencing the most valuable type-strain genomes for metagenomic binning, comparative biology and taxonomic classification.</title>
        <authorList>
            <person name="Goeker M."/>
        </authorList>
    </citation>
    <scope>NUCLEOTIDE SEQUENCE [LARGE SCALE GENOMIC DNA]</scope>
    <source>
        <strain evidence="1 2">DSM 45385</strain>
    </source>
</reference>
<dbReference type="InterPro" id="IPR017853">
    <property type="entry name" value="GH"/>
</dbReference>
<protein>
    <submittedName>
        <fullName evidence="1">Uncharacterized protein</fullName>
    </submittedName>
</protein>
<dbReference type="EMBL" id="JACHIN010000008">
    <property type="protein sequence ID" value="MBB5080637.1"/>
    <property type="molecule type" value="Genomic_DNA"/>
</dbReference>
<sequence length="768" mass="82828">MPEISPLPEISRRNALQIAGAAAIAPAAAVAPALASSPARASTAQTTTAQTTAAQTITAPITIEADGIVLTAGTDGSITVGDGADRIKLTHFMIKDSVLGQQRTFGGTPSLITVDGRQAIQIAYVMSASAQAVTVRGIFTVAARRARLRWEVSGTTTLTPSGYMFARTLLAPSAPERYVPATKWTRDARGGVPYEINDGALYQETWSDTQAYFRLAKTTPGFTNASWIHAPAGADGATEVELVLGAMRPAAANALGAGAPLSVDVWSEQPFGLYGTAAPMALKAQVVNGAAVQRQVTLTWWARDFDGKQVGGGTLNKTLAPGAVWDESFTVAGAPQGIVFTEVKAVAGTDEVFARTNLATLKDHAYQSEGRFGIANYTWMLVPDKAAVGQLMKKIGVKSVRIAYDGAPGLSPAELDALGIPHNVQLGGVIFNGTPEQIATWADEKAAIARASGARYFEVANELNQPWMSGQKAAEYVRDGLKPIHDRLSGSGIKLMNCGLGGMDVNWTANFHKAGGWPLIDVFAFHPGRGNFTPDYAPPPSEWQQGENGTYWNFLGALREARRTVDAHGGGKELWLTEAYACTRPNRWWNDNHRQAAENVLLTLALALSEGVDGVNWYQPHDSTIHHPQEADPNNAEYHFGLMNRDTSVKAALLAFATATRTLEGARFVKWMTFQDNQVKGLRFDKFAILWTRKDGYHQNADHGPDQWYPHKEAWVDHWPTKTRLTVAAKGTNVHVVDCIGRETWVPVKNGKAALTLDGAPRIYYGLC</sequence>
<dbReference type="AlphaFoldDB" id="A0A7W8EJF6"/>
<organism evidence="1 2">
    <name type="scientific">Nonomuraea endophytica</name>
    <dbReference type="NCBI Taxonomy" id="714136"/>
    <lineage>
        <taxon>Bacteria</taxon>
        <taxon>Bacillati</taxon>
        <taxon>Actinomycetota</taxon>
        <taxon>Actinomycetes</taxon>
        <taxon>Streptosporangiales</taxon>
        <taxon>Streptosporangiaceae</taxon>
        <taxon>Nonomuraea</taxon>
    </lineage>
</organism>
<evidence type="ECO:0000313" key="1">
    <source>
        <dbReference type="EMBL" id="MBB5080637.1"/>
    </source>
</evidence>
<accession>A0A7W8EJF6</accession>
<gene>
    <name evidence="1" type="ORF">HNR40_006124</name>
</gene>
<keyword evidence="2" id="KW-1185">Reference proteome</keyword>
<dbReference type="InterPro" id="IPR006311">
    <property type="entry name" value="TAT_signal"/>
</dbReference>
<dbReference type="SUPFAM" id="SSF51445">
    <property type="entry name" value="(Trans)glycosidases"/>
    <property type="match status" value="1"/>
</dbReference>
<proteinExistence type="predicted"/>
<dbReference type="RefSeq" id="WP_221340966.1">
    <property type="nucleotide sequence ID" value="NZ_JACHIN010000008.1"/>
</dbReference>
<dbReference type="PROSITE" id="PS51318">
    <property type="entry name" value="TAT"/>
    <property type="match status" value="1"/>
</dbReference>
<dbReference type="Proteomes" id="UP000568380">
    <property type="component" value="Unassembled WGS sequence"/>
</dbReference>
<evidence type="ECO:0000313" key="2">
    <source>
        <dbReference type="Proteomes" id="UP000568380"/>
    </source>
</evidence>
<comment type="caution">
    <text evidence="1">The sequence shown here is derived from an EMBL/GenBank/DDBJ whole genome shotgun (WGS) entry which is preliminary data.</text>
</comment>
<name>A0A7W8EJF6_9ACTN</name>